<feature type="transmembrane region" description="Helical" evidence="9">
    <location>
        <begin position="303"/>
        <end position="321"/>
    </location>
</feature>
<dbReference type="FunFam" id="3.30.160.60:FF:000007">
    <property type="entry name" value="Basic krueppel-like factor 3"/>
    <property type="match status" value="1"/>
</dbReference>
<dbReference type="SMART" id="SM00355">
    <property type="entry name" value="ZnF_C2H2"/>
    <property type="match status" value="5"/>
</dbReference>
<dbReference type="InterPro" id="IPR004895">
    <property type="entry name" value="Prenylated_rab_accept_PRA1"/>
</dbReference>
<reference evidence="11 12" key="1">
    <citation type="journal article" date="2018" name="Sci. Rep.">
        <title>Comparative analysis of the Pocillopora damicornis genome highlights role of immune system in coral evolution.</title>
        <authorList>
            <person name="Cunning R."/>
            <person name="Bay R.A."/>
            <person name="Gillette P."/>
            <person name="Baker A.C."/>
            <person name="Traylor-Knowles N."/>
        </authorList>
    </citation>
    <scope>NUCLEOTIDE SEQUENCE [LARGE SCALE GENOMIC DNA]</scope>
    <source>
        <strain evidence="11">RSMAS</strain>
        <tissue evidence="11">Whole animal</tissue>
    </source>
</reference>
<feature type="domain" description="C2H2-type" evidence="10">
    <location>
        <begin position="94"/>
        <end position="123"/>
    </location>
</feature>
<comment type="caution">
    <text evidence="11">The sequence shown here is derived from an EMBL/GenBank/DDBJ whole genome shotgun (WGS) entry which is preliminary data.</text>
</comment>
<feature type="domain" description="C2H2-type" evidence="10">
    <location>
        <begin position="37"/>
        <end position="66"/>
    </location>
</feature>
<dbReference type="Gene3D" id="3.30.160.60">
    <property type="entry name" value="Classic Zinc Finger"/>
    <property type="match status" value="5"/>
</dbReference>
<dbReference type="GO" id="GO:0008270">
    <property type="term" value="F:zinc ion binding"/>
    <property type="evidence" value="ECO:0007669"/>
    <property type="project" value="UniProtKB-KW"/>
</dbReference>
<evidence type="ECO:0000256" key="1">
    <source>
        <dbReference type="ARBA" id="ARBA00004141"/>
    </source>
</evidence>
<evidence type="ECO:0000256" key="7">
    <source>
        <dbReference type="ARBA" id="ARBA00023136"/>
    </source>
</evidence>
<evidence type="ECO:0000259" key="10">
    <source>
        <dbReference type="PROSITE" id="PS50157"/>
    </source>
</evidence>
<evidence type="ECO:0000256" key="6">
    <source>
        <dbReference type="ARBA" id="ARBA00022989"/>
    </source>
</evidence>
<keyword evidence="2 9" id="KW-0812">Transmembrane</keyword>
<evidence type="ECO:0000256" key="3">
    <source>
        <dbReference type="ARBA" id="ARBA00022723"/>
    </source>
</evidence>
<accession>A0A3M6UNV2</accession>
<dbReference type="PROSITE" id="PS00028">
    <property type="entry name" value="ZINC_FINGER_C2H2_1"/>
    <property type="match status" value="5"/>
</dbReference>
<evidence type="ECO:0000313" key="11">
    <source>
        <dbReference type="EMBL" id="RMX55310.1"/>
    </source>
</evidence>
<dbReference type="SUPFAM" id="SSF57667">
    <property type="entry name" value="beta-beta-alpha zinc fingers"/>
    <property type="match status" value="2"/>
</dbReference>
<dbReference type="STRING" id="46731.A0A3M6UNV2"/>
<dbReference type="GO" id="GO:0016020">
    <property type="term" value="C:membrane"/>
    <property type="evidence" value="ECO:0007669"/>
    <property type="project" value="UniProtKB-SubCell"/>
</dbReference>
<feature type="transmembrane region" description="Helical" evidence="9">
    <location>
        <begin position="223"/>
        <end position="243"/>
    </location>
</feature>
<dbReference type="PANTHER" id="PTHR23235">
    <property type="entry name" value="KRUEPPEL-LIKE TRANSCRIPTION FACTOR"/>
    <property type="match status" value="1"/>
</dbReference>
<evidence type="ECO:0000256" key="9">
    <source>
        <dbReference type="SAM" id="Phobius"/>
    </source>
</evidence>
<dbReference type="GO" id="GO:0000981">
    <property type="term" value="F:DNA-binding transcription factor activity, RNA polymerase II-specific"/>
    <property type="evidence" value="ECO:0007669"/>
    <property type="project" value="TreeGrafter"/>
</dbReference>
<keyword evidence="7 9" id="KW-0472">Membrane</keyword>
<keyword evidence="6 9" id="KW-1133">Transmembrane helix</keyword>
<evidence type="ECO:0000256" key="4">
    <source>
        <dbReference type="ARBA" id="ARBA00022771"/>
    </source>
</evidence>
<feature type="transmembrane region" description="Helical" evidence="9">
    <location>
        <begin position="249"/>
        <end position="268"/>
    </location>
</feature>
<dbReference type="GO" id="GO:0000978">
    <property type="term" value="F:RNA polymerase II cis-regulatory region sequence-specific DNA binding"/>
    <property type="evidence" value="ECO:0007669"/>
    <property type="project" value="TreeGrafter"/>
</dbReference>
<dbReference type="InterPro" id="IPR036236">
    <property type="entry name" value="Znf_C2H2_sf"/>
</dbReference>
<feature type="transmembrane region" description="Helical" evidence="9">
    <location>
        <begin position="280"/>
        <end position="297"/>
    </location>
</feature>
<proteinExistence type="predicted"/>
<dbReference type="InterPro" id="IPR013087">
    <property type="entry name" value="Znf_C2H2_type"/>
</dbReference>
<feature type="domain" description="C2H2-type" evidence="10">
    <location>
        <begin position="67"/>
        <end position="95"/>
    </location>
</feature>
<dbReference type="EMBL" id="RCHS01001085">
    <property type="protein sequence ID" value="RMX55310.1"/>
    <property type="molecule type" value="Genomic_DNA"/>
</dbReference>
<evidence type="ECO:0000313" key="12">
    <source>
        <dbReference type="Proteomes" id="UP000275408"/>
    </source>
</evidence>
<dbReference type="PANTHER" id="PTHR23235:SF120">
    <property type="entry name" value="KRUPPEL-LIKE FACTOR 15"/>
    <property type="match status" value="1"/>
</dbReference>
<dbReference type="Proteomes" id="UP000275408">
    <property type="component" value="Unassembled WGS sequence"/>
</dbReference>
<protein>
    <recommendedName>
        <fullName evidence="10">C2H2-type domain-containing protein</fullName>
    </recommendedName>
</protein>
<evidence type="ECO:0000256" key="8">
    <source>
        <dbReference type="PROSITE-ProRule" id="PRU00042"/>
    </source>
</evidence>
<evidence type="ECO:0000256" key="2">
    <source>
        <dbReference type="ARBA" id="ARBA00022692"/>
    </source>
</evidence>
<gene>
    <name evidence="11" type="ORF">pdam_00022872</name>
</gene>
<dbReference type="OrthoDB" id="18213at2759"/>
<feature type="domain" description="C2H2-type" evidence="10">
    <location>
        <begin position="7"/>
        <end position="36"/>
    </location>
</feature>
<dbReference type="PROSITE" id="PS50157">
    <property type="entry name" value="ZINC_FINGER_C2H2_2"/>
    <property type="match status" value="5"/>
</dbReference>
<keyword evidence="12" id="KW-1185">Reference proteome</keyword>
<feature type="domain" description="C2H2-type" evidence="10">
    <location>
        <begin position="124"/>
        <end position="148"/>
    </location>
</feature>
<keyword evidence="4 8" id="KW-0863">Zinc-finger</keyword>
<name>A0A3M6UNV2_POCDA</name>
<dbReference type="Pfam" id="PF03208">
    <property type="entry name" value="PRA1"/>
    <property type="match status" value="1"/>
</dbReference>
<keyword evidence="5" id="KW-0862">Zinc</keyword>
<keyword evidence="3" id="KW-0479">Metal-binding</keyword>
<sequence length="360" mass="41057">MAAQSSHVCDFEGCGKTFGKEIRLVEHKRMHTGERPCVCPHEGCDKSFVRSVHLKRHLLSHDGEKLFKCSQCDMLFITKHNSKRHEQRAHNGPFKCNVDGCDEQFTKCNQLKIHQLVHTCEKPFKCKERGCLACFNAPGKLRRHQKRHDEGSVPFFPRYRDDAFAHDWLRKHVSSGFPSDTRSKMAVELPTLRSLQDFVTDAQFTAPTFRDRDRMENRMINNLIYYQTNYFICAILIVIVVGTLYPKDLIIGAVTFIVAFVLFGIAQSKEPRFAHLKSQYPSLVPIAVVALAMLVIYALGSTLVFIGGVTLPIAVILLHAATRKRNIKNKFANTVELFKEDVTPMTILLSKICSTKEEMR</sequence>
<evidence type="ECO:0000256" key="5">
    <source>
        <dbReference type="ARBA" id="ARBA00022833"/>
    </source>
</evidence>
<dbReference type="AlphaFoldDB" id="A0A3M6UNV2"/>
<organism evidence="11 12">
    <name type="scientific">Pocillopora damicornis</name>
    <name type="common">Cauliflower coral</name>
    <name type="synonym">Millepora damicornis</name>
    <dbReference type="NCBI Taxonomy" id="46731"/>
    <lineage>
        <taxon>Eukaryota</taxon>
        <taxon>Metazoa</taxon>
        <taxon>Cnidaria</taxon>
        <taxon>Anthozoa</taxon>
        <taxon>Hexacorallia</taxon>
        <taxon>Scleractinia</taxon>
        <taxon>Astrocoeniina</taxon>
        <taxon>Pocilloporidae</taxon>
        <taxon>Pocillopora</taxon>
    </lineage>
</organism>
<comment type="subcellular location">
    <subcellularLocation>
        <location evidence="1">Membrane</location>
        <topology evidence="1">Multi-pass membrane protein</topology>
    </subcellularLocation>
</comment>
<dbReference type="Pfam" id="PF00096">
    <property type="entry name" value="zf-C2H2"/>
    <property type="match status" value="2"/>
</dbReference>